<proteinExistence type="predicted"/>
<dbReference type="STRING" id="1353537.TP2_02720"/>
<comment type="caution">
    <text evidence="1">The sequence shown here is derived from an EMBL/GenBank/DDBJ whole genome shotgun (WGS) entry which is preliminary data.</text>
</comment>
<name>A0A074JLI9_9RHOB</name>
<dbReference type="Proteomes" id="UP000027432">
    <property type="component" value="Unassembled WGS sequence"/>
</dbReference>
<evidence type="ECO:0000313" key="2">
    <source>
        <dbReference type="Proteomes" id="UP000027432"/>
    </source>
</evidence>
<evidence type="ECO:0000313" key="1">
    <source>
        <dbReference type="EMBL" id="KEO56458.1"/>
    </source>
</evidence>
<dbReference type="OrthoDB" id="7840273at2"/>
<sequence>MAKQDDSDWQTRLEEVVEESGYFEPLGPSHDAVFHDDGPVLLVSFERRAVITAEDETALPRGLRLAQENGWSSLALICSDESWFRDPHVFAYFDRLVDEAFFEDFDRVVFYGAGACGYAAAAFSVAAPGATVLALAPQATLDPRLAGWDDRFPEMRRTSFTDRYGFAPEMLDGVGQAFVIYDPRERLDAMHAALFARPCVTLLPCPHLGQTPEGMLRDMSILDDILTEACRDQFDAARFWTLYRARRNLPRYMRNILASLQDAERPYLEALVCRNVAERLNGPRFRARYQKLEADLAEQGITLPGSRQEMGAA</sequence>
<accession>A0A074JLI9</accession>
<gene>
    <name evidence="1" type="ORF">TP2_02720</name>
</gene>
<dbReference type="eggNOG" id="COG1073">
    <property type="taxonomic scope" value="Bacteria"/>
</dbReference>
<reference evidence="1 2" key="1">
    <citation type="submission" date="2013-07" db="EMBL/GenBank/DDBJ databases">
        <title>Thioclava pacifica DSM 10166 Genome Sequencing.</title>
        <authorList>
            <person name="Lai Q."/>
            <person name="Shao Z."/>
        </authorList>
    </citation>
    <scope>NUCLEOTIDE SEQUENCE [LARGE SCALE GENOMIC DNA]</scope>
    <source>
        <strain evidence="1 2">DSM 10166</strain>
    </source>
</reference>
<evidence type="ECO:0008006" key="3">
    <source>
        <dbReference type="Google" id="ProtNLM"/>
    </source>
</evidence>
<organism evidence="1 2">
    <name type="scientific">Thioclava pacifica DSM 10166</name>
    <dbReference type="NCBI Taxonomy" id="1353537"/>
    <lineage>
        <taxon>Bacteria</taxon>
        <taxon>Pseudomonadati</taxon>
        <taxon>Pseudomonadota</taxon>
        <taxon>Alphaproteobacteria</taxon>
        <taxon>Rhodobacterales</taxon>
        <taxon>Paracoccaceae</taxon>
        <taxon>Thioclava</taxon>
    </lineage>
</organism>
<dbReference type="AlphaFoldDB" id="A0A074JLI9"/>
<dbReference type="EMBL" id="AUND01000001">
    <property type="protein sequence ID" value="KEO56458.1"/>
    <property type="molecule type" value="Genomic_DNA"/>
</dbReference>
<protein>
    <recommendedName>
        <fullName evidence="3">Phosphoadenosine phosphosulfate reductase</fullName>
    </recommendedName>
</protein>
<dbReference type="RefSeq" id="WP_051692129.1">
    <property type="nucleotide sequence ID" value="NZ_AUND01000001.1"/>
</dbReference>
<keyword evidence="2" id="KW-1185">Reference proteome</keyword>